<accession>A0A146KWR8</accession>
<dbReference type="SMART" id="SM01050">
    <property type="entry name" value="CactinC_cactus"/>
    <property type="match status" value="1"/>
</dbReference>
<dbReference type="InterPro" id="IPR019134">
    <property type="entry name" value="Cactin_C"/>
</dbReference>
<dbReference type="GO" id="GO:0045292">
    <property type="term" value="P:mRNA cis splicing, via spliceosome"/>
    <property type="evidence" value="ECO:0007669"/>
    <property type="project" value="TreeGrafter"/>
</dbReference>
<dbReference type="PANTHER" id="PTHR21737">
    <property type="entry name" value="POLYGLUTAMINE BINDING PROTEIN 1/MARVEL MEMBRANE-ASSOCIATING DOMAIN CONTAINING 3"/>
    <property type="match status" value="1"/>
</dbReference>
<dbReference type="AlphaFoldDB" id="A0A146KWR8"/>
<name>A0A146KWR8_LYGHE</name>
<dbReference type="GO" id="GO:0005681">
    <property type="term" value="C:spliceosomal complex"/>
    <property type="evidence" value="ECO:0007669"/>
    <property type="project" value="TreeGrafter"/>
</dbReference>
<dbReference type="GO" id="GO:0005737">
    <property type="term" value="C:cytoplasm"/>
    <property type="evidence" value="ECO:0007669"/>
    <property type="project" value="TreeGrafter"/>
</dbReference>
<dbReference type="EMBL" id="GDHC01019023">
    <property type="protein sequence ID" value="JAP99605.1"/>
    <property type="molecule type" value="Transcribed_RNA"/>
</dbReference>
<reference evidence="2" key="1">
    <citation type="journal article" date="2016" name="Gigascience">
        <title>De novo construction of an expanded transcriptome assembly for the western tarnished plant bug, Lygus hesperus.</title>
        <authorList>
            <person name="Tassone E.E."/>
            <person name="Geib S.M."/>
            <person name="Hall B."/>
            <person name="Fabrick J.A."/>
            <person name="Brent C.S."/>
            <person name="Hull J.J."/>
        </authorList>
    </citation>
    <scope>NUCLEOTIDE SEQUENCE</scope>
</reference>
<evidence type="ECO:0000313" key="2">
    <source>
        <dbReference type="EMBL" id="JAP99605.1"/>
    </source>
</evidence>
<sequence>MYNAAIAEGSDDDNCEVFKDEVALPTIKCQWQHKYQPRKPAYLNKVKTGYDWNRYNQSHYDKENPPPKVVQGYQFNIFYNDLIDPNCTPKYWLEASPDNNPNFCIIRFSAGPPYQDIAFKIVQKKWQTSPQRGFRCNFVRGVFSLWFNFNRIWYRR</sequence>
<dbReference type="Pfam" id="PF09732">
    <property type="entry name" value="CactinC_cactus"/>
    <property type="match status" value="1"/>
</dbReference>
<gene>
    <name evidence="2" type="primary">C19orf29_0</name>
    <name evidence="2" type="ORF">g.47576</name>
</gene>
<proteinExistence type="predicted"/>
<protein>
    <submittedName>
        <fullName evidence="2">Uncharacterized protein C19orf29</fullName>
    </submittedName>
</protein>
<dbReference type="PANTHER" id="PTHR21737:SF4">
    <property type="entry name" value="SPLICING FACTOR CACTIN"/>
    <property type="match status" value="1"/>
</dbReference>
<evidence type="ECO:0000259" key="1">
    <source>
        <dbReference type="Pfam" id="PF09732"/>
    </source>
</evidence>
<organism evidence="2">
    <name type="scientific">Lygus hesperus</name>
    <name type="common">Western plant bug</name>
    <dbReference type="NCBI Taxonomy" id="30085"/>
    <lineage>
        <taxon>Eukaryota</taxon>
        <taxon>Metazoa</taxon>
        <taxon>Ecdysozoa</taxon>
        <taxon>Arthropoda</taxon>
        <taxon>Hexapoda</taxon>
        <taxon>Insecta</taxon>
        <taxon>Pterygota</taxon>
        <taxon>Neoptera</taxon>
        <taxon>Paraneoptera</taxon>
        <taxon>Hemiptera</taxon>
        <taxon>Heteroptera</taxon>
        <taxon>Panheteroptera</taxon>
        <taxon>Cimicomorpha</taxon>
        <taxon>Miridae</taxon>
        <taxon>Mirini</taxon>
        <taxon>Lygus</taxon>
    </lineage>
</organism>
<feature type="domain" description="Splicing factor Cactin C-terminal" evidence="1">
    <location>
        <begin position="31"/>
        <end position="156"/>
    </location>
</feature>